<dbReference type="OrthoDB" id="9772633at2"/>
<dbReference type="SUPFAM" id="SSF53067">
    <property type="entry name" value="Actin-like ATPase domain"/>
    <property type="match status" value="2"/>
</dbReference>
<dbReference type="InterPro" id="IPR052519">
    <property type="entry name" value="Euk-type_GlcNAc_Kinase"/>
</dbReference>
<sequence length="328" mass="34961">MAYFLAIDAGGTKTDFVLADEMRVLARHRTGTIKRLRTDTDTALRNLDAGLAELTRASGVPMSAVLRTCLGTAGETVPLVADWLRQTVAERVGGSLLLLGDVEIALDAAFRGGPGVLILAGTGSNVAGRTPSGAMATCGGWGPMLADQGSGHAIGAHALRAIFLAIDEGRTTTLQDAVLAFWDLPSIDLLVEHANRTPTPDVSRLTHLVLQCAEAGDTVAQEVLRTEGEQLAYLVRLLIRRLRALQGDSTFVPTLAFAGSIMERVAPVRDAMVESLREEFPLLKASPGVVDPIEGALWRARDEQAFTTRANAVANETNRSRDAEEQTV</sequence>
<dbReference type="Proteomes" id="UP000182409">
    <property type="component" value="Unassembled WGS sequence"/>
</dbReference>
<dbReference type="InterPro" id="IPR043129">
    <property type="entry name" value="ATPase_NBD"/>
</dbReference>
<dbReference type="Gene3D" id="3.30.420.40">
    <property type="match status" value="2"/>
</dbReference>
<gene>
    <name evidence="2" type="ORF">SAMN05443244_0753</name>
</gene>
<reference evidence="2 3" key="1">
    <citation type="submission" date="2016-10" db="EMBL/GenBank/DDBJ databases">
        <authorList>
            <person name="de Groot N.N."/>
        </authorList>
    </citation>
    <scope>NUCLEOTIDE SEQUENCE [LARGE SCALE GENOMIC DNA]</scope>
    <source>
        <strain evidence="2 3">AB35.6</strain>
    </source>
</reference>
<protein>
    <submittedName>
        <fullName evidence="2">BadF-type ATPase</fullName>
    </submittedName>
</protein>
<dbReference type="PANTHER" id="PTHR43190">
    <property type="entry name" value="N-ACETYL-D-GLUCOSAMINE KINASE"/>
    <property type="match status" value="1"/>
</dbReference>
<dbReference type="EMBL" id="FNSD01000001">
    <property type="protein sequence ID" value="SEB48423.1"/>
    <property type="molecule type" value="Genomic_DNA"/>
</dbReference>
<proteinExistence type="predicted"/>
<organism evidence="2 3">
    <name type="scientific">Terriglobus roseus</name>
    <dbReference type="NCBI Taxonomy" id="392734"/>
    <lineage>
        <taxon>Bacteria</taxon>
        <taxon>Pseudomonadati</taxon>
        <taxon>Acidobacteriota</taxon>
        <taxon>Terriglobia</taxon>
        <taxon>Terriglobales</taxon>
        <taxon>Acidobacteriaceae</taxon>
        <taxon>Terriglobus</taxon>
    </lineage>
</organism>
<evidence type="ECO:0000259" key="1">
    <source>
        <dbReference type="Pfam" id="PF01869"/>
    </source>
</evidence>
<name>A0A1H4JQ94_9BACT</name>
<dbReference type="RefSeq" id="WP_074652412.1">
    <property type="nucleotide sequence ID" value="NZ_FNSD01000001.1"/>
</dbReference>
<accession>A0A1H4JQ94</accession>
<dbReference type="CDD" id="cd24007">
    <property type="entry name" value="ASKHA_NBD_eukNAGK-like"/>
    <property type="match status" value="1"/>
</dbReference>
<feature type="domain" description="ATPase BadF/BadG/BcrA/BcrD type" evidence="1">
    <location>
        <begin position="7"/>
        <end position="282"/>
    </location>
</feature>
<dbReference type="PANTHER" id="PTHR43190:SF3">
    <property type="entry name" value="N-ACETYL-D-GLUCOSAMINE KINASE"/>
    <property type="match status" value="1"/>
</dbReference>
<dbReference type="InterPro" id="IPR002731">
    <property type="entry name" value="ATPase_BadF"/>
</dbReference>
<evidence type="ECO:0000313" key="3">
    <source>
        <dbReference type="Proteomes" id="UP000182409"/>
    </source>
</evidence>
<dbReference type="AlphaFoldDB" id="A0A1H4JQ94"/>
<dbReference type="Pfam" id="PF01869">
    <property type="entry name" value="BcrAD_BadFG"/>
    <property type="match status" value="1"/>
</dbReference>
<evidence type="ECO:0000313" key="2">
    <source>
        <dbReference type="EMBL" id="SEB48423.1"/>
    </source>
</evidence>